<dbReference type="InterPro" id="IPR050300">
    <property type="entry name" value="GDXG_lipolytic_enzyme"/>
</dbReference>
<dbReference type="Pfam" id="PF07859">
    <property type="entry name" value="Abhydrolase_3"/>
    <property type="match status" value="1"/>
</dbReference>
<dbReference type="PANTHER" id="PTHR48081">
    <property type="entry name" value="AB HYDROLASE SUPERFAMILY PROTEIN C4A8.06C"/>
    <property type="match status" value="1"/>
</dbReference>
<dbReference type="PANTHER" id="PTHR48081:SF8">
    <property type="entry name" value="ALPHA_BETA HYDROLASE FOLD-3 DOMAIN-CONTAINING PROTEIN-RELATED"/>
    <property type="match status" value="1"/>
</dbReference>
<dbReference type="RefSeq" id="WP_167265150.1">
    <property type="nucleotide sequence ID" value="NZ_BAAAVO010000013.1"/>
</dbReference>
<evidence type="ECO:0000256" key="1">
    <source>
        <dbReference type="ARBA" id="ARBA00022801"/>
    </source>
</evidence>
<evidence type="ECO:0000313" key="5">
    <source>
        <dbReference type="Proteomes" id="UP000802392"/>
    </source>
</evidence>
<evidence type="ECO:0000259" key="3">
    <source>
        <dbReference type="Pfam" id="PF07859"/>
    </source>
</evidence>
<comment type="caution">
    <text evidence="4">The sequence shown here is derived from an EMBL/GenBank/DDBJ whole genome shotgun (WGS) entry which is preliminary data.</text>
</comment>
<name>A0ABX0THP7_9MICC</name>
<dbReference type="EMBL" id="JAAOZD010000003">
    <property type="protein sequence ID" value="NIJ01400.1"/>
    <property type="molecule type" value="Genomic_DNA"/>
</dbReference>
<proteinExistence type="predicted"/>
<dbReference type="InterPro" id="IPR029058">
    <property type="entry name" value="AB_hydrolase_fold"/>
</dbReference>
<sequence>MTSDTSALPGAPRLREKRPPAPRPDSNAPRPDITVPWSDLFVPWSDLFVQGADGADIRLRIYEAAARPSVTLVWAHGGSWTRGSIEGWHEACAALASLGTARIISVGYRLAPRWLHPTAVMDIAAATLWAQQTYNHPVLVGGDSAGGTLAAGVALWFRDNGLPLHGQVLAYPPLDPECSAASYRHSRSFPPRSMLLDAWGEYAGSETDLRERLYLSPLHATKLTGLCPVSLIVGAADPVRDDVEQFAQRLAASSVPVDLEVSPAVAHGHFLDSSPANPVHRWIQTRLSLKDNQPATTEGA</sequence>
<dbReference type="Proteomes" id="UP000802392">
    <property type="component" value="Unassembled WGS sequence"/>
</dbReference>
<feature type="domain" description="Alpha/beta hydrolase fold-3" evidence="3">
    <location>
        <begin position="72"/>
        <end position="269"/>
    </location>
</feature>
<dbReference type="SUPFAM" id="SSF53474">
    <property type="entry name" value="alpha/beta-Hydrolases"/>
    <property type="match status" value="1"/>
</dbReference>
<dbReference type="InterPro" id="IPR013094">
    <property type="entry name" value="AB_hydrolase_3"/>
</dbReference>
<dbReference type="GO" id="GO:0016787">
    <property type="term" value="F:hydrolase activity"/>
    <property type="evidence" value="ECO:0007669"/>
    <property type="project" value="UniProtKB-KW"/>
</dbReference>
<evidence type="ECO:0000313" key="4">
    <source>
        <dbReference type="EMBL" id="NIJ01400.1"/>
    </source>
</evidence>
<organism evidence="4 5">
    <name type="scientific">Paenarthrobacter ilicis</name>
    <dbReference type="NCBI Taxonomy" id="43665"/>
    <lineage>
        <taxon>Bacteria</taxon>
        <taxon>Bacillati</taxon>
        <taxon>Actinomycetota</taxon>
        <taxon>Actinomycetes</taxon>
        <taxon>Micrococcales</taxon>
        <taxon>Micrococcaceae</taxon>
        <taxon>Paenarthrobacter</taxon>
    </lineage>
</organism>
<dbReference type="Gene3D" id="3.40.50.1820">
    <property type="entry name" value="alpha/beta hydrolase"/>
    <property type="match status" value="1"/>
</dbReference>
<gene>
    <name evidence="4" type="ORF">FHR86_001721</name>
</gene>
<keyword evidence="5" id="KW-1185">Reference proteome</keyword>
<accession>A0ABX0THP7</accession>
<evidence type="ECO:0000256" key="2">
    <source>
        <dbReference type="SAM" id="MobiDB-lite"/>
    </source>
</evidence>
<keyword evidence="1 4" id="KW-0378">Hydrolase</keyword>
<dbReference type="EC" id="3.1.1.-" evidence="4"/>
<protein>
    <submittedName>
        <fullName evidence="4">Acetyl esterase</fullName>
        <ecNumber evidence="4">3.1.1.-</ecNumber>
    </submittedName>
</protein>
<feature type="region of interest" description="Disordered" evidence="2">
    <location>
        <begin position="1"/>
        <end position="32"/>
    </location>
</feature>
<reference evidence="4 5" key="1">
    <citation type="submission" date="2020-03" db="EMBL/GenBank/DDBJ databases">
        <title>Genomic Encyclopedia of Type Strains, Phase III (KMG-III): the genomes of soil and plant-associated and newly described type strains.</title>
        <authorList>
            <person name="Whitman W."/>
        </authorList>
    </citation>
    <scope>NUCLEOTIDE SEQUENCE [LARGE SCALE GENOMIC DNA]</scope>
    <source>
        <strain evidence="4 5">CECT 4207</strain>
    </source>
</reference>